<dbReference type="Pfam" id="PF02311">
    <property type="entry name" value="AraC_binding"/>
    <property type="match status" value="1"/>
</dbReference>
<dbReference type="SUPFAM" id="SSF51215">
    <property type="entry name" value="Regulatory protein AraC"/>
    <property type="match status" value="1"/>
</dbReference>
<dbReference type="STRING" id="313628.LNTAR_07941"/>
<dbReference type="InterPro" id="IPR037923">
    <property type="entry name" value="HTH-like"/>
</dbReference>
<dbReference type="InterPro" id="IPR020449">
    <property type="entry name" value="Tscrpt_reg_AraC-type_HTH"/>
</dbReference>
<keyword evidence="3" id="KW-0804">Transcription</keyword>
<comment type="caution">
    <text evidence="5">The sequence shown here is derived from an EMBL/GenBank/DDBJ whole genome shotgun (WGS) entry which is preliminary data.</text>
</comment>
<dbReference type="PANTHER" id="PTHR43280">
    <property type="entry name" value="ARAC-FAMILY TRANSCRIPTIONAL REGULATOR"/>
    <property type="match status" value="1"/>
</dbReference>
<reference evidence="5 6" key="1">
    <citation type="journal article" date="2010" name="J. Bacteriol.">
        <title>Genome sequence of Lentisphaera araneosa HTCC2155T, the type species of the order Lentisphaerales in the phylum Lentisphaerae.</title>
        <authorList>
            <person name="Thrash J.C."/>
            <person name="Cho J.C."/>
            <person name="Vergin K.L."/>
            <person name="Morris R.M."/>
            <person name="Giovannoni S.J."/>
        </authorList>
    </citation>
    <scope>NUCLEOTIDE SEQUENCE [LARGE SCALE GENOMIC DNA]</scope>
    <source>
        <strain evidence="5 6">HTCC2155</strain>
    </source>
</reference>
<dbReference type="Gene3D" id="2.60.120.10">
    <property type="entry name" value="Jelly Rolls"/>
    <property type="match status" value="1"/>
</dbReference>
<dbReference type="InterPro" id="IPR018062">
    <property type="entry name" value="HTH_AraC-typ_CS"/>
</dbReference>
<name>A6DTQ3_9BACT</name>
<dbReference type="PROSITE" id="PS01124">
    <property type="entry name" value="HTH_ARAC_FAMILY_2"/>
    <property type="match status" value="1"/>
</dbReference>
<evidence type="ECO:0000313" key="5">
    <source>
        <dbReference type="EMBL" id="EDM24980.1"/>
    </source>
</evidence>
<dbReference type="InterPro" id="IPR003313">
    <property type="entry name" value="AraC-bd"/>
</dbReference>
<feature type="domain" description="HTH araC/xylS-type" evidence="4">
    <location>
        <begin position="188"/>
        <end position="286"/>
    </location>
</feature>
<evidence type="ECO:0000259" key="4">
    <source>
        <dbReference type="PROSITE" id="PS01124"/>
    </source>
</evidence>
<evidence type="ECO:0000313" key="6">
    <source>
        <dbReference type="Proteomes" id="UP000004947"/>
    </source>
</evidence>
<dbReference type="PANTHER" id="PTHR43280:SF2">
    <property type="entry name" value="HTH-TYPE TRANSCRIPTIONAL REGULATOR EXSA"/>
    <property type="match status" value="1"/>
</dbReference>
<dbReference type="InterPro" id="IPR018060">
    <property type="entry name" value="HTH_AraC"/>
</dbReference>
<organism evidence="5 6">
    <name type="scientific">Lentisphaera araneosa HTCC2155</name>
    <dbReference type="NCBI Taxonomy" id="313628"/>
    <lineage>
        <taxon>Bacteria</taxon>
        <taxon>Pseudomonadati</taxon>
        <taxon>Lentisphaerota</taxon>
        <taxon>Lentisphaeria</taxon>
        <taxon>Lentisphaerales</taxon>
        <taxon>Lentisphaeraceae</taxon>
        <taxon>Lentisphaera</taxon>
    </lineage>
</organism>
<dbReference type="SUPFAM" id="SSF46689">
    <property type="entry name" value="Homeodomain-like"/>
    <property type="match status" value="2"/>
</dbReference>
<protein>
    <submittedName>
        <fullName evidence="5">Transcriptional regulator (AraC/XylS family) protein</fullName>
    </submittedName>
</protein>
<keyword evidence="2" id="KW-0238">DNA-binding</keyword>
<dbReference type="AlphaFoldDB" id="A6DTQ3"/>
<dbReference type="Pfam" id="PF12833">
    <property type="entry name" value="HTH_18"/>
    <property type="match status" value="1"/>
</dbReference>
<sequence length="313" mass="36060">MNLLERYGIREGDQASLHKSLPVIGRRVITQVLEEAIFPHSMPFFQAIYVEKGELEWWVDGHFYHLSPGDLILVKPYETQSSLMGRLPLGERYFLQFNLYEKHDDISPEEFSFITKTLSEFIPRVISPGEEFKRPFLKLIEAHRNQDEMSTMISKAQFYEIFTCLYQAQQSYLKSVKVEHSAALSMINTVDHYILQHFDQVITSSNLARLFNLSEVHFRRKFQAVSSMSPIKYVASKKLQEARRLLTESKFSIGEIALELAFSSSQHFSSAFTKAFSLSPREYRNEVKNAQTQLPLKKVSDVAAAIASKFPGK</sequence>
<proteinExistence type="predicted"/>
<dbReference type="InterPro" id="IPR014710">
    <property type="entry name" value="RmlC-like_jellyroll"/>
</dbReference>
<accession>A6DTQ3</accession>
<dbReference type="InterPro" id="IPR009057">
    <property type="entry name" value="Homeodomain-like_sf"/>
</dbReference>
<keyword evidence="1" id="KW-0805">Transcription regulation</keyword>
<dbReference type="GO" id="GO:0003700">
    <property type="term" value="F:DNA-binding transcription factor activity"/>
    <property type="evidence" value="ECO:0007669"/>
    <property type="project" value="InterPro"/>
</dbReference>
<evidence type="ECO:0000256" key="2">
    <source>
        <dbReference type="ARBA" id="ARBA00023125"/>
    </source>
</evidence>
<dbReference type="PROSITE" id="PS00041">
    <property type="entry name" value="HTH_ARAC_FAMILY_1"/>
    <property type="match status" value="1"/>
</dbReference>
<keyword evidence="6" id="KW-1185">Reference proteome</keyword>
<dbReference type="SMART" id="SM00342">
    <property type="entry name" value="HTH_ARAC"/>
    <property type="match status" value="1"/>
</dbReference>
<dbReference type="Proteomes" id="UP000004947">
    <property type="component" value="Unassembled WGS sequence"/>
</dbReference>
<dbReference type="RefSeq" id="WP_007281200.1">
    <property type="nucleotide sequence ID" value="NZ_ABCK01000040.1"/>
</dbReference>
<dbReference type="Gene3D" id="1.10.10.60">
    <property type="entry name" value="Homeodomain-like"/>
    <property type="match status" value="2"/>
</dbReference>
<dbReference type="GO" id="GO:0043565">
    <property type="term" value="F:sequence-specific DNA binding"/>
    <property type="evidence" value="ECO:0007669"/>
    <property type="project" value="InterPro"/>
</dbReference>
<dbReference type="PRINTS" id="PR00032">
    <property type="entry name" value="HTHARAC"/>
</dbReference>
<dbReference type="eggNOG" id="COG4977">
    <property type="taxonomic scope" value="Bacteria"/>
</dbReference>
<dbReference type="EMBL" id="ABCK01000040">
    <property type="protein sequence ID" value="EDM24980.1"/>
    <property type="molecule type" value="Genomic_DNA"/>
</dbReference>
<dbReference type="OrthoDB" id="253601at2"/>
<gene>
    <name evidence="5" type="ORF">LNTAR_07941</name>
</gene>
<evidence type="ECO:0000256" key="1">
    <source>
        <dbReference type="ARBA" id="ARBA00023015"/>
    </source>
</evidence>
<evidence type="ECO:0000256" key="3">
    <source>
        <dbReference type="ARBA" id="ARBA00023163"/>
    </source>
</evidence>